<evidence type="ECO:0000313" key="2">
    <source>
        <dbReference type="EMBL" id="AEH91475.1"/>
    </source>
</evidence>
<dbReference type="HOGENOM" id="CLU_3218235_0_0_9"/>
<keyword evidence="1" id="KW-1133">Transmembrane helix</keyword>
<dbReference type="Proteomes" id="UP000000486">
    <property type="component" value="Chromosome"/>
</dbReference>
<dbReference type="KEGG" id="lmq:LMM7_0469"/>
<feature type="transmembrane region" description="Helical" evidence="1">
    <location>
        <begin position="21"/>
        <end position="43"/>
    </location>
</feature>
<evidence type="ECO:0000313" key="3">
    <source>
        <dbReference type="Proteomes" id="UP000000486"/>
    </source>
</evidence>
<dbReference type="PATRIC" id="fig|1030009.3.peg.460"/>
<keyword evidence="1" id="KW-0472">Membrane</keyword>
<keyword evidence="1" id="KW-0812">Transmembrane</keyword>
<accession>A0A0E0UU40</accession>
<proteinExistence type="predicted"/>
<gene>
    <name evidence="2" type="ordered locus">LMM7_0469</name>
</gene>
<protein>
    <submittedName>
        <fullName evidence="2">Uncharacterized protein</fullName>
    </submittedName>
</protein>
<organism evidence="2 3">
    <name type="scientific">Listeria monocytogenes serotype 4a (strain M7)</name>
    <dbReference type="NCBI Taxonomy" id="1030009"/>
    <lineage>
        <taxon>Bacteria</taxon>
        <taxon>Bacillati</taxon>
        <taxon>Bacillota</taxon>
        <taxon>Bacilli</taxon>
        <taxon>Bacillales</taxon>
        <taxon>Listeriaceae</taxon>
        <taxon>Listeria</taxon>
    </lineage>
</organism>
<dbReference type="EMBL" id="CP002816">
    <property type="protein sequence ID" value="AEH91475.1"/>
    <property type="molecule type" value="Genomic_DNA"/>
</dbReference>
<name>A0A0E0UU40_LISMM</name>
<evidence type="ECO:0000256" key="1">
    <source>
        <dbReference type="SAM" id="Phobius"/>
    </source>
</evidence>
<dbReference type="AlphaFoldDB" id="A0A0E0UU40"/>
<reference evidence="2 3" key="1">
    <citation type="journal article" date="2011" name="J. Bacteriol.">
        <title>Genome sequence of the nonpathogenic Listeria monocytogenes serovar 4a strain M7.</title>
        <authorList>
            <person name="Chen J."/>
            <person name="Xia Y."/>
            <person name="Cheng C."/>
            <person name="Fang C."/>
            <person name="Shan Y."/>
            <person name="Jin G."/>
            <person name="Fang W."/>
        </authorList>
    </citation>
    <scope>NUCLEOTIDE SEQUENCE [LARGE SCALE GENOMIC DNA]</scope>
    <source>
        <strain evidence="2 3">M7</strain>
    </source>
</reference>
<sequence length="44" mass="4910">MNVIVSQYIQRNGGDIMKQKGNWKSIVGFVFGLLIIGIIFALIN</sequence>